<dbReference type="GO" id="GO:0015074">
    <property type="term" value="P:DNA integration"/>
    <property type="evidence" value="ECO:0007669"/>
    <property type="project" value="InterPro"/>
</dbReference>
<reference evidence="7" key="1">
    <citation type="submission" date="2020-06" db="EMBL/GenBank/DDBJ databases">
        <title>Paenibacillus sp. nov., isolated from soil.</title>
        <authorList>
            <person name="Seo Y.L."/>
        </authorList>
    </citation>
    <scope>NUCLEOTIDE SEQUENCE [LARGE SCALE GENOMIC DNA]</scope>
    <source>
        <strain evidence="7">JW14</strain>
    </source>
</reference>
<feature type="domain" description="Core-binding (CB)" evidence="6">
    <location>
        <begin position="68"/>
        <end position="150"/>
    </location>
</feature>
<dbReference type="Gene3D" id="1.10.443.10">
    <property type="entry name" value="Intergrase catalytic core"/>
    <property type="match status" value="1"/>
</dbReference>
<keyword evidence="3" id="KW-0233">DNA recombination</keyword>
<dbReference type="Gene3D" id="1.10.150.130">
    <property type="match status" value="1"/>
</dbReference>
<organism evidence="7 8">
    <name type="scientific">Paenibacillus agri</name>
    <dbReference type="NCBI Taxonomy" id="2744309"/>
    <lineage>
        <taxon>Bacteria</taxon>
        <taxon>Bacillati</taxon>
        <taxon>Bacillota</taxon>
        <taxon>Bacilli</taxon>
        <taxon>Bacillales</taxon>
        <taxon>Paenibacillaceae</taxon>
        <taxon>Paenibacillus</taxon>
    </lineage>
</organism>
<feature type="domain" description="Tyr recombinase" evidence="5">
    <location>
        <begin position="180"/>
        <end position="387"/>
    </location>
</feature>
<evidence type="ECO:0000256" key="1">
    <source>
        <dbReference type="ARBA" id="ARBA00008857"/>
    </source>
</evidence>
<accession>A0A850ES87</accession>
<evidence type="ECO:0000256" key="4">
    <source>
        <dbReference type="PROSITE-ProRule" id="PRU01248"/>
    </source>
</evidence>
<evidence type="ECO:0000256" key="2">
    <source>
        <dbReference type="ARBA" id="ARBA00023125"/>
    </source>
</evidence>
<sequence length="400" mass="46432">MASIKKIPAKNKQGYKWRCVMEGPPDPVTGERRQIPRVRDTKQEAIDAAQEAVNILHSGIDLKKAKRTSFREATEGWMEDYSKRQVKNSTIRSRSKSLLVLLRHIDKQSVETITPTQYQKILYSLFDEGYAEAYIRNIHITASMVFEWSILNRLRSDNPAKGAKMPKKKLTVEDIERDVVREKYLERTELQEFLAAVETRGLDNDEEVFYLLTYSGLRPGELCALTWPDINFKTNEIRVTKTLYVPDRSGGEVEITPPKTEGSIRTFDLDDVIIEKLRNLKEVQKLRNERYQKLNSDFHKNNFIFTRPNGRPITQKTLLLRMDRLLKRTSITKKATPHIFRHTHVSMLAEAGVDLTVIMRRVGHDDAKTTLKVYTHVTNLMRENANQRIKIHFGKILNPE</sequence>
<name>A0A850ES87_9BACL</name>
<evidence type="ECO:0000256" key="3">
    <source>
        <dbReference type="ARBA" id="ARBA00023172"/>
    </source>
</evidence>
<dbReference type="AlphaFoldDB" id="A0A850ES87"/>
<dbReference type="InterPro" id="IPR044068">
    <property type="entry name" value="CB"/>
</dbReference>
<dbReference type="InterPro" id="IPR010998">
    <property type="entry name" value="Integrase_recombinase_N"/>
</dbReference>
<dbReference type="InterPro" id="IPR013762">
    <property type="entry name" value="Integrase-like_cat_sf"/>
</dbReference>
<evidence type="ECO:0000259" key="5">
    <source>
        <dbReference type="PROSITE" id="PS51898"/>
    </source>
</evidence>
<evidence type="ECO:0000259" key="6">
    <source>
        <dbReference type="PROSITE" id="PS51900"/>
    </source>
</evidence>
<keyword evidence="8" id="KW-1185">Reference proteome</keyword>
<dbReference type="GO" id="GO:0003677">
    <property type="term" value="F:DNA binding"/>
    <property type="evidence" value="ECO:0007669"/>
    <property type="project" value="UniProtKB-UniRule"/>
</dbReference>
<evidence type="ECO:0000313" key="7">
    <source>
        <dbReference type="EMBL" id="NUU62650.1"/>
    </source>
</evidence>
<dbReference type="InterPro" id="IPR002104">
    <property type="entry name" value="Integrase_catalytic"/>
</dbReference>
<keyword evidence="2 4" id="KW-0238">DNA-binding</keyword>
<dbReference type="Proteomes" id="UP000564806">
    <property type="component" value="Unassembled WGS sequence"/>
</dbReference>
<dbReference type="PROSITE" id="PS51898">
    <property type="entry name" value="TYR_RECOMBINASE"/>
    <property type="match status" value="1"/>
</dbReference>
<dbReference type="PROSITE" id="PS51900">
    <property type="entry name" value="CB"/>
    <property type="match status" value="1"/>
</dbReference>
<dbReference type="PANTHER" id="PTHR30349">
    <property type="entry name" value="PHAGE INTEGRASE-RELATED"/>
    <property type="match status" value="1"/>
</dbReference>
<evidence type="ECO:0000313" key="8">
    <source>
        <dbReference type="Proteomes" id="UP000564806"/>
    </source>
</evidence>
<dbReference type="Pfam" id="PF00589">
    <property type="entry name" value="Phage_integrase"/>
    <property type="match status" value="1"/>
</dbReference>
<dbReference type="PANTHER" id="PTHR30349:SF64">
    <property type="entry name" value="PROPHAGE INTEGRASE INTD-RELATED"/>
    <property type="match status" value="1"/>
</dbReference>
<dbReference type="SUPFAM" id="SSF56349">
    <property type="entry name" value="DNA breaking-rejoining enzymes"/>
    <property type="match status" value="1"/>
</dbReference>
<dbReference type="CDD" id="cd01189">
    <property type="entry name" value="INT_ICEBs1_C_like"/>
    <property type="match status" value="1"/>
</dbReference>
<dbReference type="EMBL" id="JABWCS010000215">
    <property type="protein sequence ID" value="NUU62650.1"/>
    <property type="molecule type" value="Genomic_DNA"/>
</dbReference>
<gene>
    <name evidence="7" type="ORF">HPT30_20090</name>
</gene>
<comment type="caution">
    <text evidence="7">The sequence shown here is derived from an EMBL/GenBank/DDBJ whole genome shotgun (WGS) entry which is preliminary data.</text>
</comment>
<dbReference type="InterPro" id="IPR011010">
    <property type="entry name" value="DNA_brk_join_enz"/>
</dbReference>
<dbReference type="GO" id="GO:0006310">
    <property type="term" value="P:DNA recombination"/>
    <property type="evidence" value="ECO:0007669"/>
    <property type="project" value="UniProtKB-KW"/>
</dbReference>
<proteinExistence type="inferred from homology"/>
<dbReference type="InterPro" id="IPR050090">
    <property type="entry name" value="Tyrosine_recombinase_XerCD"/>
</dbReference>
<protein>
    <submittedName>
        <fullName evidence="7">Tyrosine-type recombinase/integrase</fullName>
    </submittedName>
</protein>
<comment type="similarity">
    <text evidence="1">Belongs to the 'phage' integrase family.</text>
</comment>
<dbReference type="RefSeq" id="WP_175373099.1">
    <property type="nucleotide sequence ID" value="NZ_JABWCS010000215.1"/>
</dbReference>